<evidence type="ECO:0000313" key="1">
    <source>
        <dbReference type="EMBL" id="RAK59987.1"/>
    </source>
</evidence>
<organism evidence="1 2">
    <name type="scientific">Phenylobacterium hankyongense</name>
    <dbReference type="NCBI Taxonomy" id="1813876"/>
    <lineage>
        <taxon>Bacteria</taxon>
        <taxon>Pseudomonadati</taxon>
        <taxon>Pseudomonadota</taxon>
        <taxon>Alphaproteobacteria</taxon>
        <taxon>Caulobacterales</taxon>
        <taxon>Caulobacteraceae</taxon>
        <taxon>Phenylobacterium</taxon>
    </lineage>
</organism>
<sequence length="269" mass="29540">MARVAIIGSCITRDLWPVRGDSPEGPLYISRTSFPSLLAAPVAGFQPAAAPPRDLRQHQHRALVADLRKTALAQLVAYRPTHLIFDFIDERFDLLAVGDSIVTHSWELEASGYLEQPALAGARPIPRLSGGCGRLWSAAAEEFAALVRATPLQDAQLILHAARWAKQSRSAAGRRRPIPDVEILQGRTAEIAAHNALLARYEAWFTALMPPLSRVEAPSQRIADEAHQWGLSPFHYVPAYYEAIWRQLEALGIARPVSQRSDAPSAPAE</sequence>
<dbReference type="OrthoDB" id="8421922at2"/>
<dbReference type="Pfam" id="PF19786">
    <property type="entry name" value="DUF6270"/>
    <property type="match status" value="1"/>
</dbReference>
<proteinExistence type="predicted"/>
<reference evidence="2" key="1">
    <citation type="submission" date="2018-05" db="EMBL/GenBank/DDBJ databases">
        <authorList>
            <person name="Li X."/>
        </authorList>
    </citation>
    <scope>NUCLEOTIDE SEQUENCE [LARGE SCALE GENOMIC DNA]</scope>
    <source>
        <strain evidence="2">HKS-05</strain>
    </source>
</reference>
<dbReference type="InterPro" id="IPR046237">
    <property type="entry name" value="DUF6270"/>
</dbReference>
<protein>
    <submittedName>
        <fullName evidence="1">Uncharacterized protein</fullName>
    </submittedName>
</protein>
<name>A0A328AZG3_9CAUL</name>
<evidence type="ECO:0000313" key="2">
    <source>
        <dbReference type="Proteomes" id="UP000249842"/>
    </source>
</evidence>
<accession>A0A328AZG3</accession>
<dbReference type="RefSeq" id="WP_111457280.1">
    <property type="nucleotide sequence ID" value="NZ_QFYP01000001.1"/>
</dbReference>
<keyword evidence="2" id="KW-1185">Reference proteome</keyword>
<dbReference type="Proteomes" id="UP000249842">
    <property type="component" value="Unassembled WGS sequence"/>
</dbReference>
<comment type="caution">
    <text evidence="1">The sequence shown here is derived from an EMBL/GenBank/DDBJ whole genome shotgun (WGS) entry which is preliminary data.</text>
</comment>
<dbReference type="EMBL" id="QFYP01000001">
    <property type="protein sequence ID" value="RAK59987.1"/>
    <property type="molecule type" value="Genomic_DNA"/>
</dbReference>
<gene>
    <name evidence="1" type="ORF">DJ021_09315</name>
</gene>
<dbReference type="AlphaFoldDB" id="A0A328AZG3"/>